<dbReference type="Pfam" id="PF00975">
    <property type="entry name" value="Thioesterase"/>
    <property type="match status" value="1"/>
</dbReference>
<dbReference type="RefSeq" id="WP_229795525.1">
    <property type="nucleotide sequence ID" value="NZ_BMRG01000004.1"/>
</dbReference>
<reference evidence="4" key="1">
    <citation type="journal article" date="2014" name="Int. J. Syst. Evol. Microbiol.">
        <title>Complete genome sequence of Corynebacterium casei LMG S-19264T (=DSM 44701T), isolated from a smear-ripened cheese.</title>
        <authorList>
            <consortium name="US DOE Joint Genome Institute (JGI-PGF)"/>
            <person name="Walter F."/>
            <person name="Albersmeier A."/>
            <person name="Kalinowski J."/>
            <person name="Ruckert C."/>
        </authorList>
    </citation>
    <scope>NUCLEOTIDE SEQUENCE</scope>
    <source>
        <strain evidence="4">JCM 3313</strain>
    </source>
</reference>
<dbReference type="GO" id="GO:0016787">
    <property type="term" value="F:hydrolase activity"/>
    <property type="evidence" value="ECO:0007669"/>
    <property type="project" value="UniProtKB-KW"/>
</dbReference>
<dbReference type="PANTHER" id="PTHR11487:SF0">
    <property type="entry name" value="S-ACYL FATTY ACID SYNTHASE THIOESTERASE, MEDIUM CHAIN"/>
    <property type="match status" value="1"/>
</dbReference>
<evidence type="ECO:0000259" key="3">
    <source>
        <dbReference type="SMART" id="SM00824"/>
    </source>
</evidence>
<name>A0A918ECT5_9PSEU</name>
<keyword evidence="2" id="KW-0378">Hydrolase</keyword>
<organism evidence="4 6">
    <name type="scientific">Saccharothrix coeruleofusca</name>
    <dbReference type="NCBI Taxonomy" id="33919"/>
    <lineage>
        <taxon>Bacteria</taxon>
        <taxon>Bacillati</taxon>
        <taxon>Actinomycetota</taxon>
        <taxon>Actinomycetes</taxon>
        <taxon>Pseudonocardiales</taxon>
        <taxon>Pseudonocardiaceae</taxon>
        <taxon>Saccharothrix</taxon>
    </lineage>
</organism>
<dbReference type="SUPFAM" id="SSF53474">
    <property type="entry name" value="alpha/beta-Hydrolases"/>
    <property type="match status" value="1"/>
</dbReference>
<comment type="similarity">
    <text evidence="1">Belongs to the thioesterase family.</text>
</comment>
<dbReference type="Proteomes" id="UP000639606">
    <property type="component" value="Unassembled WGS sequence"/>
</dbReference>
<dbReference type="Gene3D" id="3.40.50.1820">
    <property type="entry name" value="alpha/beta hydrolase"/>
    <property type="match status" value="1"/>
</dbReference>
<evidence type="ECO:0000256" key="1">
    <source>
        <dbReference type="ARBA" id="ARBA00007169"/>
    </source>
</evidence>
<evidence type="ECO:0000313" key="5">
    <source>
        <dbReference type="EMBL" id="GGP84922.1"/>
    </source>
</evidence>
<gene>
    <name evidence="4" type="ORF">GCM10010185_24520</name>
    <name evidence="5" type="ORF">GCM10010185_68440</name>
</gene>
<accession>A0A918ECT5</accession>
<evidence type="ECO:0000313" key="6">
    <source>
        <dbReference type="Proteomes" id="UP000639606"/>
    </source>
</evidence>
<proteinExistence type="inferred from homology"/>
<feature type="domain" description="Thioesterase TesA-like" evidence="3">
    <location>
        <begin position="20"/>
        <end position="242"/>
    </location>
</feature>
<protein>
    <submittedName>
        <fullName evidence="4">Thioesterase</fullName>
    </submittedName>
</protein>
<dbReference type="GO" id="GO:0008610">
    <property type="term" value="P:lipid biosynthetic process"/>
    <property type="evidence" value="ECO:0007669"/>
    <property type="project" value="TreeGrafter"/>
</dbReference>
<reference evidence="4" key="2">
    <citation type="submission" date="2020-09" db="EMBL/GenBank/DDBJ databases">
        <authorList>
            <person name="Sun Q."/>
            <person name="Ohkuma M."/>
        </authorList>
    </citation>
    <scope>NUCLEOTIDE SEQUENCE</scope>
    <source>
        <strain evidence="4">JCM 3313</strain>
    </source>
</reference>
<dbReference type="SMART" id="SM00824">
    <property type="entry name" value="PKS_TE"/>
    <property type="match status" value="1"/>
</dbReference>
<dbReference type="EMBL" id="BMRG01000027">
    <property type="protein sequence ID" value="GGP84922.1"/>
    <property type="molecule type" value="Genomic_DNA"/>
</dbReference>
<dbReference type="AlphaFoldDB" id="A0A918ECT5"/>
<dbReference type="EMBL" id="BMRG01000004">
    <property type="protein sequence ID" value="GGP51590.1"/>
    <property type="molecule type" value="Genomic_DNA"/>
</dbReference>
<dbReference type="InterPro" id="IPR020802">
    <property type="entry name" value="TesA-like"/>
</dbReference>
<evidence type="ECO:0000313" key="4">
    <source>
        <dbReference type="EMBL" id="GGP51590.1"/>
    </source>
</evidence>
<comment type="caution">
    <text evidence="4">The sequence shown here is derived from an EMBL/GenBank/DDBJ whole genome shotgun (WGS) entry which is preliminary data.</text>
</comment>
<dbReference type="InterPro" id="IPR012223">
    <property type="entry name" value="TEII"/>
</dbReference>
<dbReference type="InterPro" id="IPR029058">
    <property type="entry name" value="AB_hydrolase_fold"/>
</dbReference>
<sequence length="265" mass="28727">MTGDWITGSGAGGDAPVLLFCVPHAGGGGGFFRPWAEALRPDVRVLPVVLPGRERRLRERPLTRAEDIVGPLARAVARRVDRPFAVLGHSMGSVLAYEVARRLESEGHHPLCLFASGRRAPHLPARRPPLHPLPEAEFLDQVGRLNGTPPEVLRDAGLRALFTPSLRADFEVNETYAPLPGPPLRCRVSALVGGADPEADLEEVAAWRHATTGEFTLRVFHGDHFYLKGAPAELLAAIRADLRRGVEAVAGPLLNREQRSPDPHG</sequence>
<keyword evidence="6" id="KW-1185">Reference proteome</keyword>
<dbReference type="InterPro" id="IPR001031">
    <property type="entry name" value="Thioesterase"/>
</dbReference>
<dbReference type="PANTHER" id="PTHR11487">
    <property type="entry name" value="THIOESTERASE"/>
    <property type="match status" value="1"/>
</dbReference>
<evidence type="ECO:0000256" key="2">
    <source>
        <dbReference type="ARBA" id="ARBA00022801"/>
    </source>
</evidence>